<organism evidence="8">
    <name type="scientific">Ligilactobacillus agilis</name>
    <dbReference type="NCBI Taxonomy" id="1601"/>
    <lineage>
        <taxon>Bacteria</taxon>
        <taxon>Bacillati</taxon>
        <taxon>Bacillota</taxon>
        <taxon>Bacilli</taxon>
        <taxon>Lactobacillales</taxon>
        <taxon>Lactobacillaceae</taxon>
        <taxon>Ligilactobacillus</taxon>
    </lineage>
</organism>
<comment type="function">
    <text evidence="4">A flexible structure which links the flagellar filament to the drive apparatus in the basal body.</text>
</comment>
<dbReference type="GO" id="GO:0009424">
    <property type="term" value="C:bacterial-type flagellum hook"/>
    <property type="evidence" value="ECO:0007669"/>
    <property type="project" value="TreeGrafter"/>
</dbReference>
<keyword evidence="8" id="KW-0282">Flagellum</keyword>
<dbReference type="SUPFAM" id="SSF117143">
    <property type="entry name" value="Flagellar hook protein flgE"/>
    <property type="match status" value="1"/>
</dbReference>
<comment type="subcellular location">
    <subcellularLocation>
        <location evidence="1 4">Bacterial flagellum basal body</location>
    </subcellularLocation>
</comment>
<accession>A0A0A7REU6</accession>
<protein>
    <recommendedName>
        <fullName evidence="4">Flagellar hook protein FlgE</fullName>
    </recommendedName>
</protein>
<name>A0A0A7REU6_9LACO</name>
<dbReference type="GO" id="GO:0005829">
    <property type="term" value="C:cytosol"/>
    <property type="evidence" value="ECO:0007669"/>
    <property type="project" value="TreeGrafter"/>
</dbReference>
<evidence type="ECO:0000256" key="2">
    <source>
        <dbReference type="ARBA" id="ARBA00009677"/>
    </source>
</evidence>
<dbReference type="Pfam" id="PF00460">
    <property type="entry name" value="Flg_bb_rod"/>
    <property type="match status" value="1"/>
</dbReference>
<dbReference type="PROSITE" id="PS00588">
    <property type="entry name" value="FLAGELLA_BB_ROD"/>
    <property type="match status" value="1"/>
</dbReference>
<dbReference type="InterPro" id="IPR053967">
    <property type="entry name" value="LlgE_F_G-like_D1"/>
</dbReference>
<reference evidence="8" key="1">
    <citation type="journal article" date="2014" name="Appl. Environ. Microbiol.">
        <title>Detection and genomic characterization of motility in Lactobacillus curvatus: confirmation of motility in a species outside the Lactobacillus salivarius clade.</title>
        <authorList>
            <person name="Cousin F.J."/>
            <person name="Lynch S.M."/>
            <person name="Harris H.M."/>
            <person name="McCann A."/>
            <person name="Lynch D.B."/>
            <person name="Neville B.A."/>
            <person name="Irisawa T."/>
            <person name="Okada S."/>
            <person name="Endo A."/>
            <person name="O'Toole P.W."/>
        </authorList>
    </citation>
    <scope>NUCLEOTIDE SEQUENCE</scope>
    <source>
        <strain evidence="8">DSM 20509</strain>
    </source>
</reference>
<dbReference type="EMBL" id="KM886859">
    <property type="protein sequence ID" value="AJA33715.1"/>
    <property type="molecule type" value="Genomic_DNA"/>
</dbReference>
<keyword evidence="8" id="KW-0969">Cilium</keyword>
<evidence type="ECO:0000256" key="3">
    <source>
        <dbReference type="ARBA" id="ARBA00023143"/>
    </source>
</evidence>
<dbReference type="PANTHER" id="PTHR30435">
    <property type="entry name" value="FLAGELLAR PROTEIN"/>
    <property type="match status" value="1"/>
</dbReference>
<evidence type="ECO:0000256" key="4">
    <source>
        <dbReference type="RuleBase" id="RU362116"/>
    </source>
</evidence>
<dbReference type="Pfam" id="PF22692">
    <property type="entry name" value="LlgE_F_G_D1"/>
    <property type="match status" value="1"/>
</dbReference>
<dbReference type="RefSeq" id="WP_056977810.1">
    <property type="nucleotide sequence ID" value="NZ_JAQDSU010000001.1"/>
</dbReference>
<dbReference type="InterPro" id="IPR001444">
    <property type="entry name" value="Flag_bb_rod_N"/>
</dbReference>
<dbReference type="Pfam" id="PF06429">
    <property type="entry name" value="Flg_bbr_C"/>
    <property type="match status" value="1"/>
</dbReference>
<dbReference type="GO" id="GO:0009425">
    <property type="term" value="C:bacterial-type flagellum basal body"/>
    <property type="evidence" value="ECO:0007669"/>
    <property type="project" value="UniProtKB-SubCell"/>
</dbReference>
<dbReference type="InterPro" id="IPR019776">
    <property type="entry name" value="Flagellar_basal_body_rod_CS"/>
</dbReference>
<feature type="domain" description="Flagellar hook protein FlgE/F/G-like D1" evidence="7">
    <location>
        <begin position="96"/>
        <end position="195"/>
    </location>
</feature>
<dbReference type="InterPro" id="IPR037925">
    <property type="entry name" value="FlgE/F/G-like"/>
</dbReference>
<dbReference type="NCBIfam" id="TIGR03506">
    <property type="entry name" value="FlgEFG_subfam"/>
    <property type="match status" value="2"/>
</dbReference>
<evidence type="ECO:0000259" key="5">
    <source>
        <dbReference type="Pfam" id="PF00460"/>
    </source>
</evidence>
<dbReference type="GO" id="GO:0071978">
    <property type="term" value="P:bacterial-type flagellum-dependent swarming motility"/>
    <property type="evidence" value="ECO:0007669"/>
    <property type="project" value="TreeGrafter"/>
</dbReference>
<evidence type="ECO:0000259" key="7">
    <source>
        <dbReference type="Pfam" id="PF22692"/>
    </source>
</evidence>
<keyword evidence="3 4" id="KW-0975">Bacterial flagellum</keyword>
<keyword evidence="8" id="KW-0966">Cell projection</keyword>
<proteinExistence type="inferred from homology"/>
<feature type="domain" description="Flagellar basal body rod protein N-terminal" evidence="5">
    <location>
        <begin position="8"/>
        <end position="35"/>
    </location>
</feature>
<evidence type="ECO:0000313" key="8">
    <source>
        <dbReference type="EMBL" id="AJA33715.1"/>
    </source>
</evidence>
<feature type="domain" description="Flagellar basal-body/hook protein C-terminal" evidence="6">
    <location>
        <begin position="258"/>
        <end position="303"/>
    </location>
</feature>
<sequence>MLRSLFSGVSGMKNLQTDLDIVANNIANVNTTGFKSSRVHFADTFSQTVASASAPTRGNGGTNAKQVGLGDQVASIDTNMTSGSTQSTGIATDFYITGSGFFMAKDASSGQTYFTRDGAFQRDSAGNLVNSNGYLIQGVNTVANPILYANYNENSLTTPTTVNATQGITIPPTLTYQGQNYSFNSFSVDSNGVVTGEYKNTTNTDADAQKFVLGKFLLATFNNAAGLEKQGNNLYSASNNSGTPIVGDVGQNGAGTVQSGALEMSNVDLSTEFTNMIIANRAYQANARIITTSDDILQELVNLKK</sequence>
<evidence type="ECO:0000259" key="6">
    <source>
        <dbReference type="Pfam" id="PF06429"/>
    </source>
</evidence>
<dbReference type="InterPro" id="IPR020013">
    <property type="entry name" value="Flagellar_FlgE/F/G"/>
</dbReference>
<dbReference type="AlphaFoldDB" id="A0A0A7REU6"/>
<dbReference type="InterPro" id="IPR010930">
    <property type="entry name" value="Flg_bb/hook_C_dom"/>
</dbReference>
<comment type="similarity">
    <text evidence="2 4">Belongs to the flagella basal body rod proteins family.</text>
</comment>
<evidence type="ECO:0000256" key="1">
    <source>
        <dbReference type="ARBA" id="ARBA00004117"/>
    </source>
</evidence>
<dbReference type="PANTHER" id="PTHR30435:SF1">
    <property type="entry name" value="FLAGELLAR HOOK PROTEIN FLGE"/>
    <property type="match status" value="1"/>
</dbReference>
<gene>
    <name evidence="8" type="primary">flgE</name>
</gene>